<comment type="function">
    <text evidence="1 12">Catalyzes the condensation of (S)-aspartate-beta-semialdehyde [(S)-ASA] and pyruvate to 4-hydroxy-tetrahydrodipicolinate (HTPA).</text>
</comment>
<evidence type="ECO:0000256" key="4">
    <source>
        <dbReference type="ARBA" id="ARBA00012086"/>
    </source>
</evidence>
<name>A0AAU7CQN3_9BACT</name>
<dbReference type="PIRSF" id="PIRSF001365">
    <property type="entry name" value="DHDPS"/>
    <property type="match status" value="1"/>
</dbReference>
<dbReference type="NCBIfam" id="TIGR00674">
    <property type="entry name" value="dapA"/>
    <property type="match status" value="1"/>
</dbReference>
<comment type="caution">
    <text evidence="12">Was originally thought to be a dihydrodipicolinate synthase (DHDPS), catalyzing the condensation of (S)-aspartate-beta-semialdehyde [(S)-ASA] and pyruvate to dihydrodipicolinate (DHDP). However, it was shown in E.coli that the product of the enzymatic reaction is not dihydrodipicolinate but in fact (4S)-4-hydroxy-2,3,4,5-tetrahydro-(2S)-dipicolinic acid (HTPA), and that the consecutive dehydration reaction leading to DHDP is not spontaneous but catalyzed by DapB.</text>
</comment>
<comment type="pathway">
    <text evidence="2 12">Amino-acid biosynthesis; L-lysine biosynthesis via DAP pathway; (S)-tetrahydrodipicolinate from L-aspartate: step 3/4.</text>
</comment>
<evidence type="ECO:0000256" key="14">
    <source>
        <dbReference type="PIRSR" id="PIRSR001365-1"/>
    </source>
</evidence>
<sequence>MSSKGRMFAGCTVALVTPFRNGEVDYPLLQESVDWHISQGVPVLSPVGTTGECPTLTHEEHERVIATVVDRAAGRAKVLPGTGSNSTAEAVRLTRFAAKAGADGALVVSPYYNRPMQEGLYAHFAQIAESVDLPLVLYNVPGRTARNVDPETIERLSKLGPIVAVKEASGSLDQVSELLGRTDLTILSGDDSLTLPMLALGAEGVISVVANLVPRDMMALLTAFEQGNLAEARRLHLKLFPLCRDLLAIAANPIPVKTALSLLGRGNGEFRLPLCPPVESAQEAIRTSLTRYGLLTGIA</sequence>
<evidence type="ECO:0000256" key="13">
    <source>
        <dbReference type="PIRNR" id="PIRNR001365"/>
    </source>
</evidence>
<keyword evidence="5 12" id="KW-0963">Cytoplasm</keyword>
<dbReference type="Gene3D" id="3.20.20.70">
    <property type="entry name" value="Aldolase class I"/>
    <property type="match status" value="1"/>
</dbReference>
<dbReference type="InterPro" id="IPR005263">
    <property type="entry name" value="DapA"/>
</dbReference>
<feature type="site" description="Part of a proton relay during catalysis" evidence="12">
    <location>
        <position position="49"/>
    </location>
</feature>
<dbReference type="Pfam" id="PF00701">
    <property type="entry name" value="DHDPS"/>
    <property type="match status" value="1"/>
</dbReference>
<evidence type="ECO:0000256" key="15">
    <source>
        <dbReference type="PIRSR" id="PIRSR001365-2"/>
    </source>
</evidence>
<dbReference type="EC" id="4.3.3.7" evidence="4 12"/>
<feature type="binding site" evidence="12 15">
    <location>
        <position position="50"/>
    </location>
    <ligand>
        <name>pyruvate</name>
        <dbReference type="ChEBI" id="CHEBI:15361"/>
    </ligand>
</feature>
<dbReference type="InterPro" id="IPR013785">
    <property type="entry name" value="Aldolase_TIM"/>
</dbReference>
<keyword evidence="6 12" id="KW-0028">Amino-acid biosynthesis</keyword>
<feature type="active site" description="Proton donor/acceptor" evidence="12 14">
    <location>
        <position position="138"/>
    </location>
</feature>
<dbReference type="CDD" id="cd00950">
    <property type="entry name" value="DHDPS"/>
    <property type="match status" value="1"/>
</dbReference>
<evidence type="ECO:0000256" key="5">
    <source>
        <dbReference type="ARBA" id="ARBA00022490"/>
    </source>
</evidence>
<dbReference type="PROSITE" id="PS00666">
    <property type="entry name" value="DHDPS_2"/>
    <property type="match status" value="1"/>
</dbReference>
<dbReference type="GO" id="GO:0009089">
    <property type="term" value="P:lysine biosynthetic process via diaminopimelate"/>
    <property type="evidence" value="ECO:0007669"/>
    <property type="project" value="UniProtKB-UniRule"/>
</dbReference>
<evidence type="ECO:0000256" key="3">
    <source>
        <dbReference type="ARBA" id="ARBA00007592"/>
    </source>
</evidence>
<evidence type="ECO:0000256" key="12">
    <source>
        <dbReference type="HAMAP-Rule" id="MF_00418"/>
    </source>
</evidence>
<dbReference type="AlphaFoldDB" id="A0AAU7CQN3"/>
<evidence type="ECO:0000256" key="7">
    <source>
        <dbReference type="ARBA" id="ARBA00022915"/>
    </source>
</evidence>
<evidence type="ECO:0000256" key="6">
    <source>
        <dbReference type="ARBA" id="ARBA00022605"/>
    </source>
</evidence>
<dbReference type="HAMAP" id="MF_00418">
    <property type="entry name" value="DapA"/>
    <property type="match status" value="1"/>
</dbReference>
<dbReference type="SUPFAM" id="SSF51569">
    <property type="entry name" value="Aldolase"/>
    <property type="match status" value="1"/>
</dbReference>
<keyword evidence="9 12" id="KW-0456">Lyase</keyword>
<keyword evidence="8 12" id="KW-0457">Lysine biosynthesis</keyword>
<evidence type="ECO:0000256" key="9">
    <source>
        <dbReference type="ARBA" id="ARBA00023239"/>
    </source>
</evidence>
<accession>A0AAU7CQN3</accession>
<evidence type="ECO:0000256" key="11">
    <source>
        <dbReference type="ARBA" id="ARBA00047836"/>
    </source>
</evidence>
<dbReference type="RefSeq" id="WP_406700302.1">
    <property type="nucleotide sequence ID" value="NZ_CP155447.1"/>
</dbReference>
<keyword evidence="10 12" id="KW-0704">Schiff base</keyword>
<comment type="similarity">
    <text evidence="3 12 13">Belongs to the DapA family.</text>
</comment>
<feature type="site" description="Part of a proton relay during catalysis" evidence="12">
    <location>
        <position position="112"/>
    </location>
</feature>
<dbReference type="InterPro" id="IPR002220">
    <property type="entry name" value="DapA-like"/>
</dbReference>
<proteinExistence type="inferred from homology"/>
<dbReference type="PANTHER" id="PTHR12128:SF66">
    <property type="entry name" value="4-HYDROXY-2-OXOGLUTARATE ALDOLASE, MITOCHONDRIAL"/>
    <property type="match status" value="1"/>
</dbReference>
<evidence type="ECO:0000313" key="16">
    <source>
        <dbReference type="EMBL" id="XBH07466.1"/>
    </source>
</evidence>
<comment type="subunit">
    <text evidence="12">Homotetramer; dimer of dimers.</text>
</comment>
<evidence type="ECO:0000256" key="10">
    <source>
        <dbReference type="ARBA" id="ARBA00023270"/>
    </source>
</evidence>
<dbReference type="InterPro" id="IPR020625">
    <property type="entry name" value="Schiff_base-form_aldolases_AS"/>
</dbReference>
<gene>
    <name evidence="12 16" type="primary">dapA</name>
    <name evidence="16" type="ORF">V5E97_15935</name>
</gene>
<dbReference type="GO" id="GO:0008840">
    <property type="term" value="F:4-hydroxy-tetrahydrodipicolinate synthase activity"/>
    <property type="evidence" value="ECO:0007669"/>
    <property type="project" value="UniProtKB-UniRule"/>
</dbReference>
<dbReference type="EMBL" id="CP155447">
    <property type="protein sequence ID" value="XBH07466.1"/>
    <property type="molecule type" value="Genomic_DNA"/>
</dbReference>
<keyword evidence="7 12" id="KW-0220">Diaminopimelate biosynthesis</keyword>
<evidence type="ECO:0000256" key="1">
    <source>
        <dbReference type="ARBA" id="ARBA00003294"/>
    </source>
</evidence>
<evidence type="ECO:0000256" key="8">
    <source>
        <dbReference type="ARBA" id="ARBA00023154"/>
    </source>
</evidence>
<dbReference type="GO" id="GO:0019877">
    <property type="term" value="P:diaminopimelate biosynthetic process"/>
    <property type="evidence" value="ECO:0007669"/>
    <property type="project" value="UniProtKB-UniRule"/>
</dbReference>
<comment type="catalytic activity">
    <reaction evidence="11 12">
        <text>L-aspartate 4-semialdehyde + pyruvate = (2S,4S)-4-hydroxy-2,3,4,5-tetrahydrodipicolinate + H2O + H(+)</text>
        <dbReference type="Rhea" id="RHEA:34171"/>
        <dbReference type="ChEBI" id="CHEBI:15361"/>
        <dbReference type="ChEBI" id="CHEBI:15377"/>
        <dbReference type="ChEBI" id="CHEBI:15378"/>
        <dbReference type="ChEBI" id="CHEBI:67139"/>
        <dbReference type="ChEBI" id="CHEBI:537519"/>
        <dbReference type="EC" id="4.3.3.7"/>
    </reaction>
</comment>
<reference evidence="16" key="1">
    <citation type="submission" date="2024-05" db="EMBL/GenBank/DDBJ databases">
        <title>Planctomycetes of the genus Singulisphaera possess chitinolytic capabilities.</title>
        <authorList>
            <person name="Ivanova A."/>
        </authorList>
    </citation>
    <scope>NUCLEOTIDE SEQUENCE</scope>
    <source>
        <strain evidence="16">Ch08T</strain>
    </source>
</reference>
<dbReference type="PRINTS" id="PR00146">
    <property type="entry name" value="DHPICSNTHASE"/>
</dbReference>
<feature type="binding site" evidence="12 15">
    <location>
        <position position="206"/>
    </location>
    <ligand>
        <name>pyruvate</name>
        <dbReference type="ChEBI" id="CHEBI:15361"/>
    </ligand>
</feature>
<comment type="subcellular location">
    <subcellularLocation>
        <location evidence="12">Cytoplasm</location>
    </subcellularLocation>
</comment>
<dbReference type="SMART" id="SM01130">
    <property type="entry name" value="DHDPS"/>
    <property type="match status" value="1"/>
</dbReference>
<feature type="active site" description="Schiff-base intermediate with substrate" evidence="12 14">
    <location>
        <position position="166"/>
    </location>
</feature>
<organism evidence="16">
    <name type="scientific">Singulisphaera sp. Ch08</name>
    <dbReference type="NCBI Taxonomy" id="3120278"/>
    <lineage>
        <taxon>Bacteria</taxon>
        <taxon>Pseudomonadati</taxon>
        <taxon>Planctomycetota</taxon>
        <taxon>Planctomycetia</taxon>
        <taxon>Isosphaerales</taxon>
        <taxon>Isosphaeraceae</taxon>
        <taxon>Singulisphaera</taxon>
    </lineage>
</organism>
<protein>
    <recommendedName>
        <fullName evidence="4 12">4-hydroxy-tetrahydrodipicolinate synthase</fullName>
        <shortName evidence="12">HTPA synthase</shortName>
        <ecNumber evidence="4 12">4.3.3.7</ecNumber>
    </recommendedName>
</protein>
<dbReference type="PANTHER" id="PTHR12128">
    <property type="entry name" value="DIHYDRODIPICOLINATE SYNTHASE"/>
    <property type="match status" value="1"/>
</dbReference>
<evidence type="ECO:0000256" key="2">
    <source>
        <dbReference type="ARBA" id="ARBA00005120"/>
    </source>
</evidence>
<dbReference type="GO" id="GO:0005829">
    <property type="term" value="C:cytosol"/>
    <property type="evidence" value="ECO:0007669"/>
    <property type="project" value="TreeGrafter"/>
</dbReference>